<feature type="chain" id="PRO_5046296607" evidence="1">
    <location>
        <begin position="27"/>
        <end position="919"/>
    </location>
</feature>
<feature type="signal peptide" evidence="1">
    <location>
        <begin position="1"/>
        <end position="26"/>
    </location>
</feature>
<keyword evidence="3" id="KW-1185">Reference proteome</keyword>
<sequence>MKYNLTPFRHALLAALLATAGQSARAQNVGVGTTAPDASAALDIVATNKGALLPRVASTGSVPSPATGLIVFQTGAPAGYYYNAGTSGAPSWQQIATASGAAVTASNGLTKTGQNVALGGTLTGATIIATGGNVLAISGTGKVGIGTSSPAGQFEVFSPSTAFNGPDQTQLDQSSNFGVTDNYYQTFTAGLTGTLQRIDTYGAGLSGGSVNVTAELFAGTTPTGTPLGTLAVTLPAYVNNSPFVATALTFAPAPAMTAGQVYCLRLTRTGGATYLLPALCPNNCYAGGAMSTSSGWDATFQTFISVPGTPAQTALLVQGGSVGVGTTTPTQKLEVAGTVYSTSGGFKFPDGTTQTTAAAAANLTGDVTSIGAATTYANVVPATKGGAGTVSGILKANGAGTVSAATAGTDYLTPTGSAAGLTNFPTLNQNTTGNAATATNTTGNAATVTTNANLTGDITSVGNATTYATNVPNAKGGAGTITGLLKATSGTVAAAVAGTDYAAATGSAAYIQNQSAADQAADFRISGSGYVGGSMGIGTTAPIQKLEVALGGVRAGSFTPFTAVSATNQGAHLQWNRTGNNGETWLINHMGNGTADAGIRFAGITTSTGTTPTEWARFLNNGNFGIGTTAPGQKLEVAGQVFSNTGGFRFPDNTVQTTAATSAALITASNGLTRTSNDIRLGGTLTQATSVANAGFALNVTGTGSTSFGGSVGIGTTAPIQKLEVETGGIRAAGNGAFTAVSATNQGAHLQWNRSGGEGETSLINHLGTGTANAGIRFAGITTSTGTVPTEWARFNNAGNFGIGTTTPTSTLAVNGSVSMPFVTANADLTLTNAHYTVRRIGGCNTITLPNPNTCTGRLYVIISSVGSGTLNLAVTGNTGGTSPGIYDDVPGAYLTTLPTNSRITVQSNGFDWIVLTKN</sequence>
<dbReference type="RefSeq" id="WP_345057467.1">
    <property type="nucleotide sequence ID" value="NZ_BAABDK010000029.1"/>
</dbReference>
<organism evidence="2 3">
    <name type="scientific">Hymenobacter glaciei</name>
    <dbReference type="NCBI Taxonomy" id="877209"/>
    <lineage>
        <taxon>Bacteria</taxon>
        <taxon>Pseudomonadati</taxon>
        <taxon>Bacteroidota</taxon>
        <taxon>Cytophagia</taxon>
        <taxon>Cytophagales</taxon>
        <taxon>Hymenobacteraceae</taxon>
        <taxon>Hymenobacter</taxon>
    </lineage>
</organism>
<proteinExistence type="predicted"/>
<evidence type="ECO:0000313" key="3">
    <source>
        <dbReference type="Proteomes" id="UP001501469"/>
    </source>
</evidence>
<gene>
    <name evidence="2" type="ORF">GCM10022409_37000</name>
</gene>
<accession>A0ABP7UMD5</accession>
<dbReference type="Proteomes" id="UP001501469">
    <property type="component" value="Unassembled WGS sequence"/>
</dbReference>
<evidence type="ECO:0000313" key="2">
    <source>
        <dbReference type="EMBL" id="GAA4047344.1"/>
    </source>
</evidence>
<dbReference type="EMBL" id="BAABDK010000029">
    <property type="protein sequence ID" value="GAA4047344.1"/>
    <property type="molecule type" value="Genomic_DNA"/>
</dbReference>
<reference evidence="3" key="1">
    <citation type="journal article" date="2019" name="Int. J. Syst. Evol. Microbiol.">
        <title>The Global Catalogue of Microorganisms (GCM) 10K type strain sequencing project: providing services to taxonomists for standard genome sequencing and annotation.</title>
        <authorList>
            <consortium name="The Broad Institute Genomics Platform"/>
            <consortium name="The Broad Institute Genome Sequencing Center for Infectious Disease"/>
            <person name="Wu L."/>
            <person name="Ma J."/>
        </authorList>
    </citation>
    <scope>NUCLEOTIDE SEQUENCE [LARGE SCALE GENOMIC DNA]</scope>
    <source>
        <strain evidence="3">JCM 17225</strain>
    </source>
</reference>
<name>A0ABP7UMD5_9BACT</name>
<keyword evidence="1" id="KW-0732">Signal</keyword>
<evidence type="ECO:0000256" key="1">
    <source>
        <dbReference type="SAM" id="SignalP"/>
    </source>
</evidence>
<comment type="caution">
    <text evidence="2">The sequence shown here is derived from an EMBL/GenBank/DDBJ whole genome shotgun (WGS) entry which is preliminary data.</text>
</comment>
<protein>
    <submittedName>
        <fullName evidence="2">Uncharacterized protein</fullName>
    </submittedName>
</protein>